<feature type="chain" id="PRO_5046067755" evidence="1">
    <location>
        <begin position="22"/>
        <end position="212"/>
    </location>
</feature>
<name>A0ABR3E979_9TRYP</name>
<feature type="non-terminal residue" evidence="2">
    <location>
        <position position="212"/>
    </location>
</feature>
<organism evidence="2 3">
    <name type="scientific">Leishmania shawi</name>
    <dbReference type="NCBI Taxonomy" id="5680"/>
    <lineage>
        <taxon>Eukaryota</taxon>
        <taxon>Discoba</taxon>
        <taxon>Euglenozoa</taxon>
        <taxon>Kinetoplastea</taxon>
        <taxon>Metakinetoplastina</taxon>
        <taxon>Trypanosomatida</taxon>
        <taxon>Trypanosomatidae</taxon>
        <taxon>Leishmaniinae</taxon>
        <taxon>Leishmania</taxon>
        <taxon>Leishmania guyanensis species complex</taxon>
    </lineage>
</organism>
<accession>A0ABR3E979</accession>
<comment type="caution">
    <text evidence="2">The sequence shown here is derived from an EMBL/GenBank/DDBJ whole genome shotgun (WGS) entry which is preliminary data.</text>
</comment>
<keyword evidence="3" id="KW-1185">Reference proteome</keyword>
<proteinExistence type="predicted"/>
<evidence type="ECO:0000313" key="3">
    <source>
        <dbReference type="Proteomes" id="UP001443563"/>
    </source>
</evidence>
<keyword evidence="1" id="KW-0732">Signal</keyword>
<feature type="signal peptide" evidence="1">
    <location>
        <begin position="1"/>
        <end position="21"/>
    </location>
</feature>
<reference evidence="2 3" key="1">
    <citation type="submission" date="2024-02" db="EMBL/GenBank/DDBJ databases">
        <title>FIRST GENOME SEQUENCES OF Leishmania (Viannia) shawi, Leishmania (Viannia) lindenbergi AND Leishmania (Viannia) utingensis.</title>
        <authorList>
            <person name="Resadore F."/>
            <person name="Custodio M.G.F."/>
            <person name="Boite M.C."/>
            <person name="Cupolillo E."/>
            <person name="Ferreira G.E.M."/>
        </authorList>
    </citation>
    <scope>NUCLEOTIDE SEQUENCE [LARGE SCALE GENOMIC DNA]</scope>
    <source>
        <strain evidence="2 3">MCEB/BR/1984/M8408</strain>
    </source>
</reference>
<dbReference type="EMBL" id="JBAMZM010000021">
    <property type="protein sequence ID" value="KAL0506898.1"/>
    <property type="molecule type" value="Genomic_DNA"/>
</dbReference>
<evidence type="ECO:0000313" key="2">
    <source>
        <dbReference type="EMBL" id="KAL0506898.1"/>
    </source>
</evidence>
<evidence type="ECO:0000256" key="1">
    <source>
        <dbReference type="SAM" id="SignalP"/>
    </source>
</evidence>
<protein>
    <submittedName>
        <fullName evidence="2">Uncharacterized protein</fullName>
    </submittedName>
</protein>
<dbReference type="Proteomes" id="UP001443563">
    <property type="component" value="Unassembled WGS sequence"/>
</dbReference>
<sequence length="212" mass="23187">MTGCVCTRSAVSAALLPPLAATSMRCDSFSWGAGTRAGASRHRLRAPTALSRSSRMLFFPPCTRGMMTLLYTDLSLSLLPTPYLATRPPIHSRARAYWPSLTSLPLSYALRLYSFISFLFIAARPCSCVFFPVRPLPCLPLCSTQRPRTRPPPLSARVPPVCTRKCATFLAAQASSCGSVCTVIEMIVDVVFVWKHLLLSLVSPLLYSLSLV</sequence>
<gene>
    <name evidence="2" type="ORF">Q4I29_003342</name>
</gene>